<dbReference type="InParanoid" id="A0A5F7ZXE9"/>
<protein>
    <submittedName>
        <fullName evidence="2">Uncharacterized protein</fullName>
    </submittedName>
</protein>
<evidence type="ECO:0000313" key="3">
    <source>
        <dbReference type="Proteomes" id="UP000006718"/>
    </source>
</evidence>
<feature type="region of interest" description="Disordered" evidence="1">
    <location>
        <begin position="73"/>
        <end position="100"/>
    </location>
</feature>
<dbReference type="Proteomes" id="UP000006718">
    <property type="component" value="Chromosome 13"/>
</dbReference>
<dbReference type="VEuPathDB" id="HostDB:ENSMMUG00000061484"/>
<accession>A0A5F7ZXE9</accession>
<dbReference type="PANTHER" id="PTHR12138:SF135">
    <property type="entry name" value="SAM DOMAIN-CONTAINING PROTEIN"/>
    <property type="match status" value="1"/>
</dbReference>
<dbReference type="PRINTS" id="PR02045">
    <property type="entry name" value="F138DOMAIN"/>
</dbReference>
<dbReference type="Ensembl" id="ENSMMUT00000108712.1">
    <property type="protein sequence ID" value="ENSMMUP00000070337.1"/>
    <property type="gene ID" value="ENSMMUG00000061484.1"/>
</dbReference>
<organism evidence="2 3">
    <name type="scientific">Macaca mulatta</name>
    <name type="common">Rhesus macaque</name>
    <dbReference type="NCBI Taxonomy" id="9544"/>
    <lineage>
        <taxon>Eukaryota</taxon>
        <taxon>Metazoa</taxon>
        <taxon>Chordata</taxon>
        <taxon>Craniata</taxon>
        <taxon>Vertebrata</taxon>
        <taxon>Euteleostomi</taxon>
        <taxon>Mammalia</taxon>
        <taxon>Eutheria</taxon>
        <taxon>Euarchontoglires</taxon>
        <taxon>Primates</taxon>
        <taxon>Haplorrhini</taxon>
        <taxon>Catarrhini</taxon>
        <taxon>Cercopithecidae</taxon>
        <taxon>Cercopithecinae</taxon>
        <taxon>Macaca</taxon>
    </lineage>
</organism>
<evidence type="ECO:0000256" key="1">
    <source>
        <dbReference type="SAM" id="MobiDB-lite"/>
    </source>
</evidence>
<sequence>GGVLLLSPRLECNGQILAHCNLHLPGSSDSPASASLVAGITGARHHAPLIFTFFSTDGVSPCWPGWSQTFLTSSDPPASSSQSAGITGVSHHTQPGKDFF</sequence>
<dbReference type="PANTHER" id="PTHR12138">
    <property type="entry name" value="PRIMATE-EXPANDED PROTEIN FAMILY"/>
    <property type="match status" value="1"/>
</dbReference>
<evidence type="ECO:0000313" key="2">
    <source>
        <dbReference type="Ensembl" id="ENSMMUP00000070337.1"/>
    </source>
</evidence>
<reference evidence="2" key="2">
    <citation type="submission" date="2019-01" db="EMBL/GenBank/DDBJ databases">
        <authorList>
            <person name="Graves T."/>
            <person name="Eichler E.E."/>
            <person name="Wilson R.K."/>
        </authorList>
    </citation>
    <scope>NUCLEOTIDE SEQUENCE [LARGE SCALE GENOMIC DNA]</scope>
    <source>
        <strain evidence="2">17573</strain>
    </source>
</reference>
<dbReference type="OMA" id="SHCAQGN"/>
<dbReference type="GeneTree" id="ENSGT01120000271815"/>
<reference evidence="2" key="3">
    <citation type="submission" date="2025-08" db="UniProtKB">
        <authorList>
            <consortium name="Ensembl"/>
        </authorList>
    </citation>
    <scope>IDENTIFICATION</scope>
    <source>
        <strain evidence="2">17573</strain>
    </source>
</reference>
<proteinExistence type="predicted"/>
<name>A0A5F7ZXE9_MACMU</name>
<feature type="compositionally biased region" description="Low complexity" evidence="1">
    <location>
        <begin position="73"/>
        <end position="84"/>
    </location>
</feature>
<keyword evidence="3" id="KW-1185">Reference proteome</keyword>
<reference evidence="2" key="4">
    <citation type="submission" date="2025-09" db="UniProtKB">
        <authorList>
            <consortium name="Ensembl"/>
        </authorList>
    </citation>
    <scope>IDENTIFICATION</scope>
    <source>
        <strain evidence="2">17573</strain>
    </source>
</reference>
<reference evidence="3" key="1">
    <citation type="journal article" date="2007" name="Science">
        <title>Evolutionary and biomedical insights from the rhesus macaque genome.</title>
        <authorList>
            <person name="Gibbs R.A."/>
            <person name="Rogers J."/>
            <person name="Katze M.G."/>
            <person name="Bumgarner R."/>
            <person name="Weinstock G.M."/>
            <person name="Mardis E.R."/>
            <person name="Remington K.A."/>
            <person name="Strausberg R.L."/>
            <person name="Venter J.C."/>
            <person name="Wilson R.K."/>
            <person name="Batzer M.A."/>
            <person name="Bustamante C.D."/>
            <person name="Eichler E.E."/>
            <person name="Hahn M.W."/>
            <person name="Hardison R.C."/>
            <person name="Makova K.D."/>
            <person name="Miller W."/>
            <person name="Milosavljevic A."/>
            <person name="Palermo R.E."/>
            <person name="Siepel A."/>
            <person name="Sikela J.M."/>
            <person name="Attaway T."/>
            <person name="Bell S."/>
            <person name="Bernard K.E."/>
            <person name="Buhay C.J."/>
            <person name="Chandrabose M.N."/>
            <person name="Dao M."/>
            <person name="Davis C."/>
            <person name="Delehaunty K.D."/>
            <person name="Ding Y."/>
            <person name="Dinh H.H."/>
            <person name="Dugan-Rocha S."/>
            <person name="Fulton L.A."/>
            <person name="Gabisi R.A."/>
            <person name="Garner T.T."/>
            <person name="Godfrey J."/>
            <person name="Hawes A.C."/>
            <person name="Hernandez J."/>
            <person name="Hines S."/>
            <person name="Holder M."/>
            <person name="Hume J."/>
            <person name="Jhangiani S.N."/>
            <person name="Joshi V."/>
            <person name="Khan Z.M."/>
            <person name="Kirkness E.F."/>
            <person name="Cree A."/>
            <person name="Fowler R.G."/>
            <person name="Lee S."/>
            <person name="Lewis L.R."/>
            <person name="Li Z."/>
            <person name="Liu Y.-S."/>
            <person name="Moore S.M."/>
            <person name="Muzny D."/>
            <person name="Nazareth L.V."/>
            <person name="Ngo D.N."/>
            <person name="Okwuonu G.O."/>
            <person name="Pai G."/>
            <person name="Parker D."/>
            <person name="Paul H.A."/>
            <person name="Pfannkoch C."/>
            <person name="Pohl C.S."/>
            <person name="Rogers Y.-H.C."/>
            <person name="Ruiz S.J."/>
            <person name="Sabo A."/>
            <person name="Santibanez J."/>
            <person name="Schneider B.W."/>
            <person name="Smith S.M."/>
            <person name="Sodergren E."/>
            <person name="Svatek A.F."/>
            <person name="Utterback T.R."/>
            <person name="Vattathil S."/>
            <person name="Warren W."/>
            <person name="White C.S."/>
            <person name="Chinwalla A.T."/>
            <person name="Feng Y."/>
            <person name="Halpern A.L."/>
            <person name="Hillier L.W."/>
            <person name="Huang X."/>
            <person name="Minx P."/>
            <person name="Nelson J.O."/>
            <person name="Pepin K.H."/>
            <person name="Qin X."/>
            <person name="Sutton G.G."/>
            <person name="Venter E."/>
            <person name="Walenz B.P."/>
            <person name="Wallis J.W."/>
            <person name="Worley K.C."/>
            <person name="Yang S.-P."/>
            <person name="Jones S.M."/>
            <person name="Marra M.A."/>
            <person name="Rocchi M."/>
            <person name="Schein J.E."/>
            <person name="Baertsch R."/>
            <person name="Clarke L."/>
            <person name="Csuros M."/>
            <person name="Glasscock J."/>
            <person name="Harris R.A."/>
            <person name="Havlak P."/>
            <person name="Jackson A.R."/>
            <person name="Jiang H."/>
            <person name="Liu Y."/>
            <person name="Messina D.N."/>
            <person name="Shen Y."/>
            <person name="Song H.X.-Z."/>
            <person name="Wylie T."/>
            <person name="Zhang L."/>
            <person name="Birney E."/>
            <person name="Han K."/>
            <person name="Konkel M.K."/>
            <person name="Lee J."/>
            <person name="Smit A.F.A."/>
            <person name="Ullmer B."/>
            <person name="Wang H."/>
            <person name="Xing J."/>
            <person name="Burhans R."/>
            <person name="Cheng Z."/>
            <person name="Karro J.E."/>
            <person name="Ma J."/>
            <person name="Raney B."/>
            <person name="She X."/>
            <person name="Cox M.J."/>
            <person name="Demuth J.P."/>
            <person name="Dumas L.J."/>
            <person name="Han S.-G."/>
            <person name="Hopkins J."/>
            <person name="Karimpour-Fard A."/>
            <person name="Kim Y.H."/>
            <person name="Pollack J.R."/>
            <person name="Vinar T."/>
            <person name="Addo-Quaye C."/>
            <person name="Degenhardt J."/>
            <person name="Denby A."/>
            <person name="Hubisz M.J."/>
            <person name="Indap A."/>
            <person name="Kosiol C."/>
            <person name="Lahn B.T."/>
            <person name="Lawson H.A."/>
            <person name="Marklein A."/>
            <person name="Nielsen R."/>
            <person name="Vallender E.J."/>
            <person name="Clark A.G."/>
            <person name="Ferguson B."/>
            <person name="Hernandez R.D."/>
            <person name="Hirani K."/>
            <person name="Kehrer-Sawatzki H."/>
            <person name="Kolb J."/>
            <person name="Patil S."/>
            <person name="Pu L.-L."/>
            <person name="Ren Y."/>
            <person name="Smith D.G."/>
            <person name="Wheeler D.A."/>
            <person name="Schenck I."/>
            <person name="Ball E.V."/>
            <person name="Chen R."/>
            <person name="Cooper D.N."/>
            <person name="Giardine B."/>
            <person name="Hsu F."/>
            <person name="Kent W.J."/>
            <person name="Lesk A."/>
            <person name="Nelson D.L."/>
            <person name="O'brien W.E."/>
            <person name="Pruefer K."/>
            <person name="Stenson P.D."/>
            <person name="Wallace J.C."/>
            <person name="Ke H."/>
            <person name="Liu X.-M."/>
            <person name="Wang P."/>
            <person name="Xiang A.P."/>
            <person name="Yang F."/>
            <person name="Barber G.P."/>
            <person name="Haussler D."/>
            <person name="Karolchik D."/>
            <person name="Kern A.D."/>
            <person name="Kuhn R.M."/>
            <person name="Smith K.E."/>
            <person name="Zwieg A.S."/>
        </authorList>
    </citation>
    <scope>NUCLEOTIDE SEQUENCE [LARGE SCALE GENOMIC DNA]</scope>
    <source>
        <strain evidence="3">17573</strain>
    </source>
</reference>
<dbReference type="AlphaFoldDB" id="A0A5F7ZXE9"/>